<organism evidence="1 2">
    <name type="scientific">Paraburkholderia graminis</name>
    <dbReference type="NCBI Taxonomy" id="60548"/>
    <lineage>
        <taxon>Bacteria</taxon>
        <taxon>Pseudomonadati</taxon>
        <taxon>Pseudomonadota</taxon>
        <taxon>Betaproteobacteria</taxon>
        <taxon>Burkholderiales</taxon>
        <taxon>Burkholderiaceae</taxon>
        <taxon>Paraburkholderia</taxon>
    </lineage>
</organism>
<name>A0ABD5CSV5_9BURK</name>
<reference evidence="1 2" key="1">
    <citation type="submission" date="2023-08" db="EMBL/GenBank/DDBJ databases">
        <title>Genome sequencing of plant associated microbes to promote plant fitness in Sorghum bicolor and Oryza sativa.</title>
        <authorList>
            <person name="Coleman-Derr D."/>
        </authorList>
    </citation>
    <scope>NUCLEOTIDE SEQUENCE [LARGE SCALE GENOMIC DNA]</scope>
    <source>
        <strain evidence="1 2">SLBN-33</strain>
    </source>
</reference>
<accession>A0ABD5CSV5</accession>
<evidence type="ECO:0000313" key="2">
    <source>
        <dbReference type="Proteomes" id="UP001245184"/>
    </source>
</evidence>
<gene>
    <name evidence="1" type="ORF">QF025_005682</name>
</gene>
<dbReference type="RefSeq" id="WP_310034192.1">
    <property type="nucleotide sequence ID" value="NZ_JAVIZN010000002.1"/>
</dbReference>
<evidence type="ECO:0000313" key="1">
    <source>
        <dbReference type="EMBL" id="MDR6206962.1"/>
    </source>
</evidence>
<dbReference type="Proteomes" id="UP001245184">
    <property type="component" value="Unassembled WGS sequence"/>
</dbReference>
<comment type="caution">
    <text evidence="1">The sequence shown here is derived from an EMBL/GenBank/DDBJ whole genome shotgun (WGS) entry which is preliminary data.</text>
</comment>
<dbReference type="EMBL" id="JAVIZN010000002">
    <property type="protein sequence ID" value="MDR6206962.1"/>
    <property type="molecule type" value="Genomic_DNA"/>
</dbReference>
<protein>
    <submittedName>
        <fullName evidence="1">Uncharacterized protein</fullName>
    </submittedName>
</protein>
<dbReference type="AlphaFoldDB" id="A0ABD5CSV5"/>
<proteinExistence type="predicted"/>
<sequence length="121" mass="13619">MSDALYALHKELRDAEAYWTLQYRWVAEVKRMTPEQIMRAWQVAEDWQLRSLAIQALEVDPILRLELQLFRETGGIGEDGTYQPPSGTLAQVLAALGSKHSVRHPCVVSRDILNASSGQAV</sequence>